<protein>
    <recommendedName>
        <fullName evidence="4">Reverse transcriptase zinc-binding domain-containing protein</fullName>
    </recommendedName>
</protein>
<proteinExistence type="predicted"/>
<dbReference type="Proteomes" id="UP000235145">
    <property type="component" value="Unassembled WGS sequence"/>
</dbReference>
<dbReference type="AlphaFoldDB" id="A0A9R1VNX9"/>
<dbReference type="EMBL" id="NBSK02000005">
    <property type="protein sequence ID" value="KAJ0208013.1"/>
    <property type="molecule type" value="Genomic_DNA"/>
</dbReference>
<reference evidence="2 3" key="1">
    <citation type="journal article" date="2017" name="Nat. Commun.">
        <title>Genome assembly with in vitro proximity ligation data and whole-genome triplication in lettuce.</title>
        <authorList>
            <person name="Reyes-Chin-Wo S."/>
            <person name="Wang Z."/>
            <person name="Yang X."/>
            <person name="Kozik A."/>
            <person name="Arikit S."/>
            <person name="Song C."/>
            <person name="Xia L."/>
            <person name="Froenicke L."/>
            <person name="Lavelle D.O."/>
            <person name="Truco M.J."/>
            <person name="Xia R."/>
            <person name="Zhu S."/>
            <person name="Xu C."/>
            <person name="Xu H."/>
            <person name="Xu X."/>
            <person name="Cox K."/>
            <person name="Korf I."/>
            <person name="Meyers B.C."/>
            <person name="Michelmore R.W."/>
        </authorList>
    </citation>
    <scope>NUCLEOTIDE SEQUENCE [LARGE SCALE GENOMIC DNA]</scope>
    <source>
        <strain evidence="3">cv. Salinas</strain>
        <tissue evidence="2">Seedlings</tissue>
    </source>
</reference>
<evidence type="ECO:0000256" key="1">
    <source>
        <dbReference type="SAM" id="MobiDB-lite"/>
    </source>
</evidence>
<feature type="compositionally biased region" description="Acidic residues" evidence="1">
    <location>
        <begin position="213"/>
        <end position="225"/>
    </location>
</feature>
<comment type="caution">
    <text evidence="2">The sequence shown here is derived from an EMBL/GenBank/DDBJ whole genome shotgun (WGS) entry which is preliminary data.</text>
</comment>
<name>A0A9R1VNX9_LACSA</name>
<evidence type="ECO:0008006" key="4">
    <source>
        <dbReference type="Google" id="ProtNLM"/>
    </source>
</evidence>
<organism evidence="2 3">
    <name type="scientific">Lactuca sativa</name>
    <name type="common">Garden lettuce</name>
    <dbReference type="NCBI Taxonomy" id="4236"/>
    <lineage>
        <taxon>Eukaryota</taxon>
        <taxon>Viridiplantae</taxon>
        <taxon>Streptophyta</taxon>
        <taxon>Embryophyta</taxon>
        <taxon>Tracheophyta</taxon>
        <taxon>Spermatophyta</taxon>
        <taxon>Magnoliopsida</taxon>
        <taxon>eudicotyledons</taxon>
        <taxon>Gunneridae</taxon>
        <taxon>Pentapetalae</taxon>
        <taxon>asterids</taxon>
        <taxon>campanulids</taxon>
        <taxon>Asterales</taxon>
        <taxon>Asteraceae</taxon>
        <taxon>Cichorioideae</taxon>
        <taxon>Cichorieae</taxon>
        <taxon>Lactucinae</taxon>
        <taxon>Lactuca</taxon>
    </lineage>
</organism>
<accession>A0A9R1VNX9</accession>
<gene>
    <name evidence="2" type="ORF">LSAT_V11C500256110</name>
</gene>
<dbReference type="PANTHER" id="PTHR33116">
    <property type="entry name" value="REVERSE TRANSCRIPTASE ZINC-BINDING DOMAIN-CONTAINING PROTEIN-RELATED-RELATED"/>
    <property type="match status" value="1"/>
</dbReference>
<evidence type="ECO:0000313" key="3">
    <source>
        <dbReference type="Proteomes" id="UP000235145"/>
    </source>
</evidence>
<dbReference type="PANTHER" id="PTHR33116:SF79">
    <property type="entry name" value="REVERSE TRANSCRIPTASE DOMAIN, ZINC FINGER, CCHC-TYPE-RELATED"/>
    <property type="match status" value="1"/>
</dbReference>
<feature type="region of interest" description="Disordered" evidence="1">
    <location>
        <begin position="169"/>
        <end position="239"/>
    </location>
</feature>
<keyword evidence="3" id="KW-1185">Reference proteome</keyword>
<sequence length="269" mass="30866">MFHRGVSMPTTMCGACNNDEETCDHILISCPMAKEIMDSILNWCGIGCEKFSSVKYMLCFISRWSGNKKKQSLLNMILCGTLWCIWVGRNKRIFENVYMKSTMIVERINVLSFIWSKHRTSFKKIDWRVWNICPFHCLKLNEIVNVEVDGKSFTVGVVEYEDDPWFPFKFDDEREPYESQSDVNSSSDEEYEGEHIKDFSDGVQVDKAMNGNEVEEGEIVAEEFDVPPTPPPPLPRDDVLMDADGSVVAESLRDCITENESSLETMDSE</sequence>
<evidence type="ECO:0000313" key="2">
    <source>
        <dbReference type="EMBL" id="KAJ0208013.1"/>
    </source>
</evidence>